<reference evidence="3 4" key="1">
    <citation type="submission" date="2020-08" db="EMBL/GenBank/DDBJ databases">
        <title>Sequencing the genomes of 1000 actinobacteria strains.</title>
        <authorList>
            <person name="Klenk H.-P."/>
        </authorList>
    </citation>
    <scope>NUCLEOTIDE SEQUENCE [LARGE SCALE GENOMIC DNA]</scope>
    <source>
        <strain evidence="3 4">DSM 24947</strain>
    </source>
</reference>
<organism evidence="3 4">
    <name type="scientific">Microbacterium marinum</name>
    <dbReference type="NCBI Taxonomy" id="421115"/>
    <lineage>
        <taxon>Bacteria</taxon>
        <taxon>Bacillati</taxon>
        <taxon>Actinomycetota</taxon>
        <taxon>Actinomycetes</taxon>
        <taxon>Micrococcales</taxon>
        <taxon>Microbacteriaceae</taxon>
        <taxon>Microbacterium</taxon>
    </lineage>
</organism>
<dbReference type="PANTHER" id="PTHR34351">
    <property type="entry name" value="SLR1927 PROTEIN-RELATED"/>
    <property type="match status" value="1"/>
</dbReference>
<evidence type="ECO:0000259" key="2">
    <source>
        <dbReference type="Pfam" id="PF01882"/>
    </source>
</evidence>
<keyword evidence="1" id="KW-0472">Membrane</keyword>
<keyword evidence="1" id="KW-1133">Transmembrane helix</keyword>
<name>A0A7W7FK02_9MICO</name>
<evidence type="ECO:0000313" key="3">
    <source>
        <dbReference type="EMBL" id="MBB4667925.1"/>
    </source>
</evidence>
<dbReference type="InterPro" id="IPR002881">
    <property type="entry name" value="DUF58"/>
</dbReference>
<dbReference type="PANTHER" id="PTHR34351:SF1">
    <property type="entry name" value="SLR1927 PROTEIN"/>
    <property type="match status" value="1"/>
</dbReference>
<dbReference type="Proteomes" id="UP000573729">
    <property type="component" value="Unassembled WGS sequence"/>
</dbReference>
<comment type="caution">
    <text evidence="3">The sequence shown here is derived from an EMBL/GenBank/DDBJ whole genome shotgun (WGS) entry which is preliminary data.</text>
</comment>
<dbReference type="RefSeq" id="WP_184219069.1">
    <property type="nucleotide sequence ID" value="NZ_JACHMD010000001.1"/>
</dbReference>
<dbReference type="EMBL" id="JACHMD010000001">
    <property type="protein sequence ID" value="MBB4667925.1"/>
    <property type="molecule type" value="Genomic_DNA"/>
</dbReference>
<feature type="domain" description="DUF58" evidence="2">
    <location>
        <begin position="205"/>
        <end position="311"/>
    </location>
</feature>
<keyword evidence="1" id="KW-0812">Transmembrane</keyword>
<evidence type="ECO:0000313" key="4">
    <source>
        <dbReference type="Proteomes" id="UP000573729"/>
    </source>
</evidence>
<sequence length="414" mass="43886">MTRWPLTLRGTGAVLLGLLSFVLAGAFTIPALLFFGVLLLSAVALGLGSLYLGHRPDHVRRTFSPEVATAGEEVTVRAHVESRTVLPTMSGRWEDALAPGVEGEATGAFPGMRSGLIAGSHSVDLAYRLTARRRGIRSIGPLRVTTTDPFGFARRTQRLDTPVPLTVAPARIDLGALEDLPGDAGGSMQTATDRLGQGADNLIPRPYFPGDSMRRIHWRASAHRGDLMVRQEEQESNPEAVVLFDRSRDRWSAEALRTPGDDPAFEVAVSAVVSAAARFVREGYTVAVLDVDGAELVEPIEAGDLAAVETMTIAFATVTARRDGSLADAAPLFAGATLGPVVVVTGPVRESDAALLAPIVAHTSLPVLVSVGADPEGLRAASATGWRTTPLEPEDELKTLWSQWAPERGTVGVD</sequence>
<evidence type="ECO:0000256" key="1">
    <source>
        <dbReference type="SAM" id="Phobius"/>
    </source>
</evidence>
<dbReference type="AlphaFoldDB" id="A0A7W7FK02"/>
<dbReference type="Pfam" id="PF01882">
    <property type="entry name" value="DUF58"/>
    <property type="match status" value="1"/>
</dbReference>
<accession>A0A7W7FK02</accession>
<gene>
    <name evidence="3" type="ORF">BKA24_002634</name>
</gene>
<keyword evidence="4" id="KW-1185">Reference proteome</keyword>
<feature type="transmembrane region" description="Helical" evidence="1">
    <location>
        <begin position="34"/>
        <end position="53"/>
    </location>
</feature>
<proteinExistence type="predicted"/>
<protein>
    <submittedName>
        <fullName evidence="3">Uncharacterized protein (DUF58 family)</fullName>
    </submittedName>
</protein>